<keyword evidence="3 5" id="KW-0472">Membrane</keyword>
<accession>E6QMV2</accession>
<dbReference type="SUPFAM" id="SSF55073">
    <property type="entry name" value="Nucleotide cyclase"/>
    <property type="match status" value="1"/>
</dbReference>
<evidence type="ECO:0000313" key="6">
    <source>
        <dbReference type="EMBL" id="CBI08573.1"/>
    </source>
</evidence>
<feature type="transmembrane region" description="Helical" evidence="5">
    <location>
        <begin position="194"/>
        <end position="213"/>
    </location>
</feature>
<sequence>MSPVANAQAEAAGLLSGYASSSSPTQAQVTSAANNVAAPAGCFSSATTVVSAQVFTKAWGGPFTSLGTNIQSAAMAMSANVVPYGLELGGGFALLAMLLDVALAMTKRQSVIEAIVPSIILALTAVILVKNYAELVNFFVVTVKNIESAAAGETDPFSMIFQTFYAIFSSLLHGIELSLAPACGLGFLGHIGDVLMIGFVGILTIFALVFAFIEIVGVTLLPLLMIGIGIAVGPVFVGLLGSRWTQKWTFKWIEFMIAALIINLFVLIGLKLLSETFASIANNFSNAGATALSMCGMLIMSLALGKIFSSIPGMAHAMVPGHSGISGAGGGNSAAASQMAANAKATGGGGGGGAGSPVPASVSGTMGAMAKVAAAAIGGTAAVHAAGSMGAAGNAVGSLIKGAAGKLGGGGAKATPPQADNPNNNQSE</sequence>
<feature type="region of interest" description="Disordered" evidence="4">
    <location>
        <begin position="406"/>
        <end position="428"/>
    </location>
</feature>
<comment type="caution">
    <text evidence="6">The sequence shown here is derived from an EMBL/GenBank/DDBJ whole genome shotgun (WGS) entry which is preliminary data.</text>
</comment>
<name>E6QMV2_9ZZZZ</name>
<dbReference type="InterPro" id="IPR007688">
    <property type="entry name" value="Conjugal_tfr_TrbL/VirB6"/>
</dbReference>
<feature type="transmembrane region" description="Helical" evidence="5">
    <location>
        <begin position="81"/>
        <end position="99"/>
    </location>
</feature>
<feature type="transmembrane region" description="Helical" evidence="5">
    <location>
        <begin position="164"/>
        <end position="187"/>
    </location>
</feature>
<dbReference type="GO" id="GO:0030255">
    <property type="term" value="P:protein secretion by the type IV secretion system"/>
    <property type="evidence" value="ECO:0007669"/>
    <property type="project" value="InterPro"/>
</dbReference>
<reference evidence="6" key="1">
    <citation type="submission" date="2009-10" db="EMBL/GenBank/DDBJ databases">
        <title>Diversity of trophic interactions inside an arsenic-rich microbial ecosystem.</title>
        <authorList>
            <person name="Bertin P.N."/>
            <person name="Heinrich-Salmeron A."/>
            <person name="Pelletier E."/>
            <person name="Goulhen-Chollet F."/>
            <person name="Arsene-Ploetze F."/>
            <person name="Gallien S."/>
            <person name="Calteau A."/>
            <person name="Vallenet D."/>
            <person name="Casiot C."/>
            <person name="Chane-Woon-Ming B."/>
            <person name="Giloteaux L."/>
            <person name="Barakat M."/>
            <person name="Bonnefoy V."/>
            <person name="Bruneel O."/>
            <person name="Chandler M."/>
            <person name="Cleiss J."/>
            <person name="Duran R."/>
            <person name="Elbaz-Poulichet F."/>
            <person name="Fonknechten N."/>
            <person name="Lauga B."/>
            <person name="Mornico D."/>
            <person name="Ortet P."/>
            <person name="Schaeffer C."/>
            <person name="Siguier P."/>
            <person name="Alexander Thil Smith A."/>
            <person name="Van Dorsselaer A."/>
            <person name="Weissenbach J."/>
            <person name="Medigue C."/>
            <person name="Le Paslier D."/>
        </authorList>
    </citation>
    <scope>NUCLEOTIDE SEQUENCE</scope>
</reference>
<gene>
    <name evidence="6" type="ORF">CARN6_2055</name>
</gene>
<dbReference type="Pfam" id="PF04610">
    <property type="entry name" value="TrbL"/>
    <property type="match status" value="1"/>
</dbReference>
<keyword evidence="1 5" id="KW-0812">Transmembrane</keyword>
<organism evidence="6">
    <name type="scientific">mine drainage metagenome</name>
    <dbReference type="NCBI Taxonomy" id="410659"/>
    <lineage>
        <taxon>unclassified sequences</taxon>
        <taxon>metagenomes</taxon>
        <taxon>ecological metagenomes</taxon>
    </lineage>
</organism>
<evidence type="ECO:0000256" key="4">
    <source>
        <dbReference type="SAM" id="MobiDB-lite"/>
    </source>
</evidence>
<proteinExistence type="predicted"/>
<feature type="compositionally biased region" description="Polar residues" evidence="4">
    <location>
        <begin position="418"/>
        <end position="428"/>
    </location>
</feature>
<feature type="transmembrane region" description="Helical" evidence="5">
    <location>
        <begin position="252"/>
        <end position="272"/>
    </location>
</feature>
<evidence type="ECO:0000256" key="3">
    <source>
        <dbReference type="ARBA" id="ARBA00023136"/>
    </source>
</evidence>
<evidence type="ECO:0000256" key="1">
    <source>
        <dbReference type="ARBA" id="ARBA00022692"/>
    </source>
</evidence>
<dbReference type="InterPro" id="IPR029787">
    <property type="entry name" value="Nucleotide_cyclase"/>
</dbReference>
<keyword evidence="2 5" id="KW-1133">Transmembrane helix</keyword>
<dbReference type="AlphaFoldDB" id="E6QMV2"/>
<evidence type="ECO:0000256" key="5">
    <source>
        <dbReference type="SAM" id="Phobius"/>
    </source>
</evidence>
<evidence type="ECO:0000256" key="2">
    <source>
        <dbReference type="ARBA" id="ARBA00022989"/>
    </source>
</evidence>
<feature type="transmembrane region" description="Helical" evidence="5">
    <location>
        <begin position="219"/>
        <end position="240"/>
    </location>
</feature>
<feature type="transmembrane region" description="Helical" evidence="5">
    <location>
        <begin position="284"/>
        <end position="304"/>
    </location>
</feature>
<feature type="transmembrane region" description="Helical" evidence="5">
    <location>
        <begin position="111"/>
        <end position="129"/>
    </location>
</feature>
<protein>
    <recommendedName>
        <fullName evidence="7">TrbL/VirB6 plasmid conjugal transfer protein</fullName>
    </recommendedName>
</protein>
<dbReference type="EMBL" id="CABQ01000240">
    <property type="protein sequence ID" value="CBI08573.1"/>
    <property type="molecule type" value="Genomic_DNA"/>
</dbReference>
<evidence type="ECO:0008006" key="7">
    <source>
        <dbReference type="Google" id="ProtNLM"/>
    </source>
</evidence>